<dbReference type="GO" id="GO:0006260">
    <property type="term" value="P:DNA replication"/>
    <property type="evidence" value="ECO:0007669"/>
    <property type="project" value="UniProtKB-KW"/>
</dbReference>
<dbReference type="CDD" id="cd10719">
    <property type="entry name" value="DnaJ_zf"/>
    <property type="match status" value="1"/>
</dbReference>
<feature type="binding site" evidence="11">
    <location>
        <position position="199"/>
    </location>
    <ligand>
        <name>Zn(2+)</name>
        <dbReference type="ChEBI" id="CHEBI:29105"/>
        <label>1</label>
    </ligand>
</feature>
<dbReference type="HAMAP" id="MF_01152">
    <property type="entry name" value="DnaJ"/>
    <property type="match status" value="1"/>
</dbReference>
<dbReference type="InterPro" id="IPR001623">
    <property type="entry name" value="DnaJ_domain"/>
</dbReference>
<dbReference type="GO" id="GO:0031072">
    <property type="term" value="F:heat shock protein binding"/>
    <property type="evidence" value="ECO:0007669"/>
    <property type="project" value="InterPro"/>
</dbReference>
<evidence type="ECO:0000256" key="6">
    <source>
        <dbReference type="ARBA" id="ARBA00022833"/>
    </source>
</evidence>
<comment type="domain">
    <text evidence="11">The J domain is necessary and sufficient to stimulate DnaK ATPase activity. Zinc center 1 plays an important role in the autonomous, DnaK-independent chaperone activity of DnaJ. Zinc center 2 is essential for interaction with DnaK and for DnaJ activity.</text>
</comment>
<feature type="binding site" evidence="11">
    <location>
        <position position="188"/>
    </location>
    <ligand>
        <name>Zn(2+)</name>
        <dbReference type="ChEBI" id="CHEBI:29105"/>
        <label>2</label>
    </ligand>
</feature>
<dbReference type="Proteomes" id="UP000291469">
    <property type="component" value="Chromosome"/>
</dbReference>
<dbReference type="InterPro" id="IPR002939">
    <property type="entry name" value="DnaJ_C"/>
</dbReference>
<feature type="binding site" evidence="11">
    <location>
        <position position="159"/>
    </location>
    <ligand>
        <name>Zn(2+)</name>
        <dbReference type="ChEBI" id="CHEBI:29105"/>
        <label>2</label>
    </ligand>
</feature>
<dbReference type="GO" id="GO:0009408">
    <property type="term" value="P:response to heat"/>
    <property type="evidence" value="ECO:0007669"/>
    <property type="project" value="InterPro"/>
</dbReference>
<feature type="binding site" evidence="11">
    <location>
        <position position="185"/>
    </location>
    <ligand>
        <name>Zn(2+)</name>
        <dbReference type="ChEBI" id="CHEBI:29105"/>
        <label>2</label>
    </ligand>
</feature>
<dbReference type="FunFam" id="2.60.260.20:FF:000005">
    <property type="entry name" value="Chaperone protein dnaJ 1, mitochondrial"/>
    <property type="match status" value="1"/>
</dbReference>
<comment type="cofactor">
    <cofactor evidence="11">
        <name>Zn(2+)</name>
        <dbReference type="ChEBI" id="CHEBI:29105"/>
    </cofactor>
    <text evidence="11">Binds 2 Zn(2+) ions per monomer.</text>
</comment>
<evidence type="ECO:0000259" key="15">
    <source>
        <dbReference type="PROSITE" id="PS51188"/>
    </source>
</evidence>
<dbReference type="SUPFAM" id="SSF46565">
    <property type="entry name" value="Chaperone J-domain"/>
    <property type="match status" value="1"/>
</dbReference>
<evidence type="ECO:0000313" key="17">
    <source>
        <dbReference type="Proteomes" id="UP000291469"/>
    </source>
</evidence>
<evidence type="ECO:0000256" key="9">
    <source>
        <dbReference type="ARBA" id="ARBA00061004"/>
    </source>
</evidence>
<dbReference type="FunFam" id="2.10.230.10:FF:000002">
    <property type="entry name" value="Molecular chaperone DnaJ"/>
    <property type="match status" value="1"/>
</dbReference>
<dbReference type="GO" id="GO:0042026">
    <property type="term" value="P:protein refolding"/>
    <property type="evidence" value="ECO:0007669"/>
    <property type="project" value="TreeGrafter"/>
</dbReference>
<keyword evidence="7 11" id="KW-0346">Stress response</keyword>
<dbReference type="EMBL" id="CP036402">
    <property type="protein sequence ID" value="QBI18638.1"/>
    <property type="molecule type" value="Genomic_DNA"/>
</dbReference>
<dbReference type="AlphaFoldDB" id="A0A411YBT1"/>
<evidence type="ECO:0000256" key="4">
    <source>
        <dbReference type="ARBA" id="ARBA00022737"/>
    </source>
</evidence>
<dbReference type="Pfam" id="PF01556">
    <property type="entry name" value="DnaJ_C"/>
    <property type="match status" value="1"/>
</dbReference>
<evidence type="ECO:0000256" key="3">
    <source>
        <dbReference type="ARBA" id="ARBA00022723"/>
    </source>
</evidence>
<keyword evidence="2 11" id="KW-0235">DNA replication</keyword>
<keyword evidence="4 11" id="KW-0677">Repeat</keyword>
<gene>
    <name evidence="11 16" type="primary">dnaJ</name>
    <name evidence="16" type="ORF">ER308_03050</name>
</gene>
<dbReference type="OrthoDB" id="9779889at2"/>
<evidence type="ECO:0000256" key="7">
    <source>
        <dbReference type="ARBA" id="ARBA00023016"/>
    </source>
</evidence>
<comment type="subcellular location">
    <subcellularLocation>
        <location evidence="11">Cytoplasm</location>
    </subcellularLocation>
</comment>
<dbReference type="PROSITE" id="PS50076">
    <property type="entry name" value="DNAJ_2"/>
    <property type="match status" value="1"/>
</dbReference>
<dbReference type="Pfam" id="PF00226">
    <property type="entry name" value="DnaJ"/>
    <property type="match status" value="1"/>
</dbReference>
<dbReference type="NCBIfam" id="NF008035">
    <property type="entry name" value="PRK10767.1"/>
    <property type="match status" value="1"/>
</dbReference>
<feature type="binding site" evidence="11">
    <location>
        <position position="142"/>
    </location>
    <ligand>
        <name>Zn(2+)</name>
        <dbReference type="ChEBI" id="CHEBI:29105"/>
        <label>1</label>
    </ligand>
</feature>
<dbReference type="GO" id="GO:0051082">
    <property type="term" value="F:unfolded protein binding"/>
    <property type="evidence" value="ECO:0007669"/>
    <property type="project" value="UniProtKB-UniRule"/>
</dbReference>
<feature type="domain" description="CR-type" evidence="15">
    <location>
        <begin position="129"/>
        <end position="211"/>
    </location>
</feature>
<evidence type="ECO:0000256" key="12">
    <source>
        <dbReference type="PROSITE-ProRule" id="PRU00546"/>
    </source>
</evidence>
<feature type="repeat" description="CXXCXGXG motif" evidence="11">
    <location>
        <begin position="159"/>
        <end position="166"/>
    </location>
</feature>
<keyword evidence="8 11" id="KW-0143">Chaperone</keyword>
<dbReference type="InterPro" id="IPR036410">
    <property type="entry name" value="HSP_DnaJ_Cys-rich_dom_sf"/>
</dbReference>
<comment type="similarity">
    <text evidence="9 11">Belongs to the DnaJ family.</text>
</comment>
<evidence type="ECO:0000313" key="16">
    <source>
        <dbReference type="EMBL" id="QBI18638.1"/>
    </source>
</evidence>
<dbReference type="GO" id="GO:0005524">
    <property type="term" value="F:ATP binding"/>
    <property type="evidence" value="ECO:0007669"/>
    <property type="project" value="InterPro"/>
</dbReference>
<keyword evidence="1 11" id="KW-0963">Cytoplasm</keyword>
<dbReference type="KEGG" id="erz:ER308_03050"/>
<dbReference type="PANTHER" id="PTHR43096">
    <property type="entry name" value="DNAJ HOMOLOG 1, MITOCHONDRIAL-RELATED"/>
    <property type="match status" value="1"/>
</dbReference>
<dbReference type="GO" id="GO:0005737">
    <property type="term" value="C:cytoplasm"/>
    <property type="evidence" value="ECO:0007669"/>
    <property type="project" value="UniProtKB-SubCell"/>
</dbReference>
<protein>
    <recommendedName>
        <fullName evidence="10 11">Chaperone protein DnaJ</fullName>
    </recommendedName>
</protein>
<keyword evidence="3 11" id="KW-0479">Metal-binding</keyword>
<feature type="zinc finger region" description="CR-type" evidence="12">
    <location>
        <begin position="129"/>
        <end position="211"/>
    </location>
</feature>
<dbReference type="SUPFAM" id="SSF57938">
    <property type="entry name" value="DnaJ/Hsp40 cysteine-rich domain"/>
    <property type="match status" value="1"/>
</dbReference>
<evidence type="ECO:0000256" key="1">
    <source>
        <dbReference type="ARBA" id="ARBA00022490"/>
    </source>
</evidence>
<evidence type="ECO:0000256" key="2">
    <source>
        <dbReference type="ARBA" id="ARBA00022705"/>
    </source>
</evidence>
<dbReference type="SMART" id="SM00271">
    <property type="entry name" value="DnaJ"/>
    <property type="match status" value="1"/>
</dbReference>
<dbReference type="CDD" id="cd06257">
    <property type="entry name" value="DnaJ"/>
    <property type="match status" value="1"/>
</dbReference>
<sequence>MRDLYEILGVDQSASEDEIKRAYRKKARELHPDAGGDETEFKELTTAYEVLNNPEARANYDRYGDPRGPQGMSGGDPFGGFGDLSDLIDAFFGGGFGAAGGGGRRGQRARSGRDAVVDVRLTLEEAASGVQRDIDVEVARSCETCSGSGSAPGSGKVTCRTCNGQGAVQQVANSLFGQMLTTQVCSDCGGSGQRIENPCRDCRGEGRVATKEQVTIDVPAGVDNGQRLRLTGRGEAGRQGAPAGDLYVRIHVRPHEVFERDGHDLHARVEIPITQAALGVELPMPTLDGETTVQVPPGTQPGAVLTIPRAGMPKLGAETARGDLHLHVDVEVPRKLGSEEEQLLRQLAEVRGEHEAATLHDGRGFFDRIREAFGGER</sequence>
<dbReference type="InterPro" id="IPR001305">
    <property type="entry name" value="HSP_DnaJ_Cys-rich_dom"/>
</dbReference>
<feature type="binding site" evidence="11">
    <location>
        <position position="145"/>
    </location>
    <ligand>
        <name>Zn(2+)</name>
        <dbReference type="ChEBI" id="CHEBI:29105"/>
        <label>1</label>
    </ligand>
</feature>
<feature type="repeat" description="CXXCXGXG motif" evidence="11">
    <location>
        <begin position="199"/>
        <end position="206"/>
    </location>
</feature>
<dbReference type="InterPro" id="IPR008971">
    <property type="entry name" value="HSP40/DnaJ_pept-bd"/>
</dbReference>
<dbReference type="SUPFAM" id="SSF49493">
    <property type="entry name" value="HSP40/DnaJ peptide-binding domain"/>
    <property type="match status" value="2"/>
</dbReference>
<feature type="region of interest" description="Disordered" evidence="13">
    <location>
        <begin position="57"/>
        <end position="79"/>
    </location>
</feature>
<dbReference type="CDD" id="cd10747">
    <property type="entry name" value="DnaJ_C"/>
    <property type="match status" value="1"/>
</dbReference>
<evidence type="ECO:0000256" key="8">
    <source>
        <dbReference type="ARBA" id="ARBA00023186"/>
    </source>
</evidence>
<dbReference type="Pfam" id="PF00684">
    <property type="entry name" value="DnaJ_CXXCXGXG"/>
    <property type="match status" value="1"/>
</dbReference>
<evidence type="ECO:0000256" key="13">
    <source>
        <dbReference type="SAM" id="MobiDB-lite"/>
    </source>
</evidence>
<dbReference type="InterPro" id="IPR012724">
    <property type="entry name" value="DnaJ"/>
</dbReference>
<feature type="repeat" description="CXXCXGXG motif" evidence="11">
    <location>
        <begin position="142"/>
        <end position="149"/>
    </location>
</feature>
<dbReference type="Gene3D" id="2.60.260.20">
    <property type="entry name" value="Urease metallochaperone UreE, N-terminal domain"/>
    <property type="match status" value="2"/>
</dbReference>
<reference evidence="16 17" key="1">
    <citation type="submission" date="2019-01" db="EMBL/GenBank/DDBJ databases">
        <title>Egibacter rhizosphaerae EGI 80759T.</title>
        <authorList>
            <person name="Chen D.-D."/>
            <person name="Tian Y."/>
            <person name="Jiao J.-Y."/>
            <person name="Zhang X.-T."/>
            <person name="Zhang Y.-G."/>
            <person name="Zhang Y."/>
            <person name="Xiao M."/>
            <person name="Shu W.-S."/>
            <person name="Li W.-J."/>
        </authorList>
    </citation>
    <scope>NUCLEOTIDE SEQUENCE [LARGE SCALE GENOMIC DNA]</scope>
    <source>
        <strain evidence="16 17">EGI 80759</strain>
    </source>
</reference>
<evidence type="ECO:0000256" key="11">
    <source>
        <dbReference type="HAMAP-Rule" id="MF_01152"/>
    </source>
</evidence>
<dbReference type="PRINTS" id="PR00625">
    <property type="entry name" value="JDOMAIN"/>
</dbReference>
<dbReference type="RefSeq" id="WP_131153636.1">
    <property type="nucleotide sequence ID" value="NZ_CP036402.1"/>
</dbReference>
<dbReference type="InterPro" id="IPR018253">
    <property type="entry name" value="DnaJ_domain_CS"/>
</dbReference>
<evidence type="ECO:0000256" key="5">
    <source>
        <dbReference type="ARBA" id="ARBA00022771"/>
    </source>
</evidence>
<organism evidence="16 17">
    <name type="scientific">Egibacter rhizosphaerae</name>
    <dbReference type="NCBI Taxonomy" id="1670831"/>
    <lineage>
        <taxon>Bacteria</taxon>
        <taxon>Bacillati</taxon>
        <taxon>Actinomycetota</taxon>
        <taxon>Nitriliruptoria</taxon>
        <taxon>Egibacterales</taxon>
        <taxon>Egibacteraceae</taxon>
        <taxon>Egibacter</taxon>
    </lineage>
</organism>
<name>A0A411YBT1_9ACTN</name>
<dbReference type="PROSITE" id="PS51188">
    <property type="entry name" value="ZF_CR"/>
    <property type="match status" value="1"/>
</dbReference>
<keyword evidence="5 11" id="KW-0863">Zinc-finger</keyword>
<feature type="binding site" evidence="11">
    <location>
        <position position="202"/>
    </location>
    <ligand>
        <name>Zn(2+)</name>
        <dbReference type="ChEBI" id="CHEBI:29105"/>
        <label>1</label>
    </ligand>
</feature>
<dbReference type="NCBIfam" id="TIGR02349">
    <property type="entry name" value="DnaJ_bact"/>
    <property type="match status" value="1"/>
</dbReference>
<keyword evidence="6 11" id="KW-0862">Zinc</keyword>
<feature type="repeat" description="CXXCXGXG motif" evidence="11">
    <location>
        <begin position="185"/>
        <end position="192"/>
    </location>
</feature>
<dbReference type="Gene3D" id="1.10.287.110">
    <property type="entry name" value="DnaJ domain"/>
    <property type="match status" value="1"/>
</dbReference>
<proteinExistence type="inferred from homology"/>
<evidence type="ECO:0000256" key="10">
    <source>
        <dbReference type="ARBA" id="ARBA00067609"/>
    </source>
</evidence>
<evidence type="ECO:0000259" key="14">
    <source>
        <dbReference type="PROSITE" id="PS50076"/>
    </source>
</evidence>
<dbReference type="PANTHER" id="PTHR43096:SF48">
    <property type="entry name" value="CHAPERONE PROTEIN DNAJ"/>
    <property type="match status" value="1"/>
</dbReference>
<comment type="function">
    <text evidence="11">Participates actively in the response to hyperosmotic and heat shock by preventing the aggregation of stress-denatured proteins and by disaggregating proteins, also in an autonomous, DnaK-independent fashion. Unfolded proteins bind initially to DnaJ; upon interaction with the DnaJ-bound protein, DnaK hydrolyzes its bound ATP, resulting in the formation of a stable complex. GrpE releases ADP from DnaK; ATP binding to DnaK triggers the release of the substrate protein, thus completing the reaction cycle. Several rounds of ATP-dependent interactions between DnaJ, DnaK and GrpE are required for fully efficient folding. Also involved, together with DnaK and GrpE, in the DNA replication of plasmids through activation of initiation proteins.</text>
</comment>
<dbReference type="Gene3D" id="2.10.230.10">
    <property type="entry name" value="Heat shock protein DnaJ, cysteine-rich domain"/>
    <property type="match status" value="1"/>
</dbReference>
<keyword evidence="17" id="KW-1185">Reference proteome</keyword>
<dbReference type="InterPro" id="IPR036869">
    <property type="entry name" value="J_dom_sf"/>
</dbReference>
<comment type="subunit">
    <text evidence="11">Homodimer.</text>
</comment>
<feature type="binding site" evidence="11">
    <location>
        <position position="162"/>
    </location>
    <ligand>
        <name>Zn(2+)</name>
        <dbReference type="ChEBI" id="CHEBI:29105"/>
        <label>2</label>
    </ligand>
</feature>
<feature type="domain" description="J" evidence="14">
    <location>
        <begin position="3"/>
        <end position="64"/>
    </location>
</feature>
<dbReference type="PROSITE" id="PS00636">
    <property type="entry name" value="DNAJ_1"/>
    <property type="match status" value="1"/>
</dbReference>
<accession>A0A411YBT1</accession>
<dbReference type="GO" id="GO:0008270">
    <property type="term" value="F:zinc ion binding"/>
    <property type="evidence" value="ECO:0007669"/>
    <property type="project" value="UniProtKB-UniRule"/>
</dbReference>